<accession>A0ABT7QJQ6</accession>
<evidence type="ECO:0000259" key="15">
    <source>
        <dbReference type="SMART" id="SM00936"/>
    </source>
</evidence>
<dbReference type="Proteomes" id="UP001168167">
    <property type="component" value="Unassembled WGS sequence"/>
</dbReference>
<dbReference type="InterPro" id="IPR037167">
    <property type="entry name" value="Peptidase_S11_C_sf"/>
</dbReference>
<feature type="domain" description="Peptidase S11 D-Ala-D-Ala carboxypeptidase A C-terminal" evidence="15">
    <location>
        <begin position="269"/>
        <end position="356"/>
    </location>
</feature>
<dbReference type="GO" id="GO:0004180">
    <property type="term" value="F:carboxypeptidase activity"/>
    <property type="evidence" value="ECO:0007669"/>
    <property type="project" value="UniProtKB-KW"/>
</dbReference>
<dbReference type="SUPFAM" id="SSF69189">
    <property type="entry name" value="Penicillin-binding protein associated domain"/>
    <property type="match status" value="1"/>
</dbReference>
<name>A0ABT7QJQ6_9GAMM</name>
<keyword evidence="5 16" id="KW-0121">Carboxypeptidase</keyword>
<keyword evidence="7 14" id="KW-0732">Signal</keyword>
<dbReference type="SUPFAM" id="SSF56601">
    <property type="entry name" value="beta-lactamase/transpeptidase-like"/>
    <property type="match status" value="1"/>
</dbReference>
<dbReference type="InterPro" id="IPR015956">
    <property type="entry name" value="Peniciliin-bd_prot_C_sf"/>
</dbReference>
<evidence type="ECO:0000256" key="14">
    <source>
        <dbReference type="SAM" id="SignalP"/>
    </source>
</evidence>
<evidence type="ECO:0000256" key="11">
    <source>
        <dbReference type="ARBA" id="ARBA00023316"/>
    </source>
</evidence>
<protein>
    <recommendedName>
        <fullName evidence="4">serine-type D-Ala-D-Ala carboxypeptidase</fullName>
        <ecNumber evidence="4">3.4.16.4</ecNumber>
    </recommendedName>
</protein>
<keyword evidence="11" id="KW-0961">Cell wall biogenesis/degradation</keyword>
<evidence type="ECO:0000256" key="5">
    <source>
        <dbReference type="ARBA" id="ARBA00022645"/>
    </source>
</evidence>
<evidence type="ECO:0000256" key="4">
    <source>
        <dbReference type="ARBA" id="ARBA00012448"/>
    </source>
</evidence>
<evidence type="ECO:0000256" key="7">
    <source>
        <dbReference type="ARBA" id="ARBA00022729"/>
    </source>
</evidence>
<evidence type="ECO:0000256" key="1">
    <source>
        <dbReference type="ARBA" id="ARBA00003217"/>
    </source>
</evidence>
<evidence type="ECO:0000256" key="6">
    <source>
        <dbReference type="ARBA" id="ARBA00022670"/>
    </source>
</evidence>
<reference evidence="16" key="1">
    <citation type="submission" date="2022-08" db="EMBL/GenBank/DDBJ databases">
        <authorList>
            <person name="Dzunkova M."/>
            <person name="La Clair J."/>
            <person name="Tyml T."/>
            <person name="Doud D."/>
            <person name="Schulz F."/>
            <person name="Piquer S."/>
            <person name="Porcel Sanchis D."/>
            <person name="Osborn A."/>
            <person name="Robinson D."/>
            <person name="Louie K.B."/>
            <person name="Bowen B.P."/>
            <person name="Bowers R."/>
            <person name="Lee J."/>
            <person name="Arnau Llombart V."/>
            <person name="Diaz Villanueva W."/>
            <person name="Gosliner T."/>
            <person name="Northen T."/>
            <person name="Cheng J.-F."/>
            <person name="Burkart M.D."/>
            <person name="Woyke T."/>
        </authorList>
    </citation>
    <scope>NUCLEOTIDE SEQUENCE</scope>
    <source>
        <strain evidence="16">Df01</strain>
    </source>
</reference>
<comment type="pathway">
    <text evidence="2">Cell wall biogenesis; peptidoglycan biosynthesis.</text>
</comment>
<feature type="chain" id="PRO_5045526811" description="serine-type D-Ala-D-Ala carboxypeptidase" evidence="14">
    <location>
        <begin position="20"/>
        <end position="384"/>
    </location>
</feature>
<dbReference type="InterPro" id="IPR001967">
    <property type="entry name" value="Peptidase_S11_N"/>
</dbReference>
<evidence type="ECO:0000256" key="10">
    <source>
        <dbReference type="ARBA" id="ARBA00022984"/>
    </source>
</evidence>
<dbReference type="SMART" id="SM00936">
    <property type="entry name" value="PBP5_C"/>
    <property type="match status" value="1"/>
</dbReference>
<comment type="catalytic activity">
    <reaction evidence="12">
        <text>Preferential cleavage: (Ac)2-L-Lys-D-Ala-|-D-Ala. Also transpeptidation of peptidyl-alanyl moieties that are N-acyl substituents of D-alanine.</text>
        <dbReference type="EC" id="3.4.16.4"/>
    </reaction>
</comment>
<dbReference type="PRINTS" id="PR00725">
    <property type="entry name" value="DADACBPTASE1"/>
</dbReference>
<dbReference type="InterPro" id="IPR018044">
    <property type="entry name" value="Peptidase_S11"/>
</dbReference>
<reference evidence="16" key="2">
    <citation type="journal article" date="2023" name="Microbiome">
        <title>Synthase-selected sorting approach identifies a beta-lactone synthase in a nudibranch symbiotic bacterium.</title>
        <authorList>
            <person name="Dzunkova M."/>
            <person name="La Clair J.J."/>
            <person name="Tyml T."/>
            <person name="Doud D."/>
            <person name="Schulz F."/>
            <person name="Piquer-Esteban S."/>
            <person name="Porcel Sanchis D."/>
            <person name="Osborn A."/>
            <person name="Robinson D."/>
            <person name="Louie K.B."/>
            <person name="Bowen B.P."/>
            <person name="Bowers R.M."/>
            <person name="Lee J."/>
            <person name="Arnau V."/>
            <person name="Diaz-Villanueva W."/>
            <person name="Stepanauskas R."/>
            <person name="Gosliner T."/>
            <person name="Date S.V."/>
            <person name="Northen T.R."/>
            <person name="Cheng J.F."/>
            <person name="Burkart M.D."/>
            <person name="Woyke T."/>
        </authorList>
    </citation>
    <scope>NUCLEOTIDE SEQUENCE</scope>
    <source>
        <strain evidence="16">Df01</strain>
    </source>
</reference>
<evidence type="ECO:0000313" key="16">
    <source>
        <dbReference type="EMBL" id="MDM5146929.1"/>
    </source>
</evidence>
<dbReference type="InterPro" id="IPR012338">
    <property type="entry name" value="Beta-lactam/transpept-like"/>
</dbReference>
<dbReference type="Gene3D" id="2.60.410.10">
    <property type="entry name" value="D-Ala-D-Ala carboxypeptidase, C-terminal domain"/>
    <property type="match status" value="1"/>
</dbReference>
<proteinExistence type="inferred from homology"/>
<evidence type="ECO:0000256" key="9">
    <source>
        <dbReference type="ARBA" id="ARBA00022960"/>
    </source>
</evidence>
<dbReference type="PANTHER" id="PTHR21581:SF6">
    <property type="entry name" value="TRAFFICKING PROTEIN PARTICLE COMPLEX SUBUNIT 12"/>
    <property type="match status" value="1"/>
</dbReference>
<evidence type="ECO:0000256" key="12">
    <source>
        <dbReference type="ARBA" id="ARBA00034000"/>
    </source>
</evidence>
<keyword evidence="8" id="KW-0378">Hydrolase</keyword>
<evidence type="ECO:0000256" key="2">
    <source>
        <dbReference type="ARBA" id="ARBA00004752"/>
    </source>
</evidence>
<dbReference type="PANTHER" id="PTHR21581">
    <property type="entry name" value="D-ALANYL-D-ALANINE CARBOXYPEPTIDASE"/>
    <property type="match status" value="1"/>
</dbReference>
<comment type="caution">
    <text evidence="16">The sequence shown here is derived from an EMBL/GenBank/DDBJ whole genome shotgun (WGS) entry which is preliminary data.</text>
</comment>
<organism evidence="16 17">
    <name type="scientific">Candidatus Doriopsillibacter californiensis</name>
    <dbReference type="NCBI Taxonomy" id="2970740"/>
    <lineage>
        <taxon>Bacteria</taxon>
        <taxon>Pseudomonadati</taxon>
        <taxon>Pseudomonadota</taxon>
        <taxon>Gammaproteobacteria</taxon>
        <taxon>Candidatus Tethybacterales</taxon>
        <taxon>Candidatus Persebacteraceae</taxon>
        <taxon>Candidatus Doriopsillibacter</taxon>
    </lineage>
</organism>
<evidence type="ECO:0000256" key="13">
    <source>
        <dbReference type="RuleBase" id="RU004016"/>
    </source>
</evidence>
<evidence type="ECO:0000256" key="3">
    <source>
        <dbReference type="ARBA" id="ARBA00007164"/>
    </source>
</evidence>
<dbReference type="Pfam" id="PF00768">
    <property type="entry name" value="Peptidase_S11"/>
    <property type="match status" value="1"/>
</dbReference>
<keyword evidence="9" id="KW-0133">Cell shape</keyword>
<comment type="function">
    <text evidence="1">Removes C-terminal D-alanyl residues from sugar-peptide cell wall precursors.</text>
</comment>
<dbReference type="Pfam" id="PF07943">
    <property type="entry name" value="PBP5_C"/>
    <property type="match status" value="1"/>
</dbReference>
<keyword evidence="10" id="KW-0573">Peptidoglycan synthesis</keyword>
<feature type="signal peptide" evidence="14">
    <location>
        <begin position="1"/>
        <end position="19"/>
    </location>
</feature>
<dbReference type="Gene3D" id="3.40.710.10">
    <property type="entry name" value="DD-peptidase/beta-lactamase superfamily"/>
    <property type="match status" value="1"/>
</dbReference>
<dbReference type="InterPro" id="IPR012907">
    <property type="entry name" value="Peptidase_S11_C"/>
</dbReference>
<comment type="similarity">
    <text evidence="3 13">Belongs to the peptidase S11 family.</text>
</comment>
<gene>
    <name evidence="16" type="ORF">NQX30_00810</name>
</gene>
<keyword evidence="17" id="KW-1185">Reference proteome</keyword>
<keyword evidence="6" id="KW-0645">Protease</keyword>
<evidence type="ECO:0000313" key="17">
    <source>
        <dbReference type="Proteomes" id="UP001168167"/>
    </source>
</evidence>
<dbReference type="EC" id="3.4.16.4" evidence="4"/>
<sequence>MIRKKLITLLLCLSFPAAAAPPLPEIESESYILMDADTGVVLAEKNPDLRLPPASLTKIMTAYAGFKAISEGRAELQQQVRVSRNAWAQSVAGSKMFLEVDTDVRIEELLRGIIIQSGNDASIALAESLVGDEAAFAQWMNEQAEKLELKNSHFVNATGLPDEQHYSSARDMALLVRRTVLDFPDFYKMYAEPEYTYNNIRQENRNGLLDSFAGADGVKTGYTKAAGYCLAASAVRNGQRLISVVMKTASIRKREIASSKLLAYGFNHFKQERPFDDKKTRKLPVAEGVEKMVTAKPTVPVLMTIERGQKVKALFHPVTPLIAPINKDMVVGFIEISVDNAVVGTVTVAAVTDVAAVGRFKRWADIAKSYFSGDKDHDFVLSEW</sequence>
<dbReference type="EMBL" id="JANQAO010000001">
    <property type="protein sequence ID" value="MDM5146929.1"/>
    <property type="molecule type" value="Genomic_DNA"/>
</dbReference>
<evidence type="ECO:0000256" key="8">
    <source>
        <dbReference type="ARBA" id="ARBA00022801"/>
    </source>
</evidence>